<evidence type="ECO:0000313" key="2">
    <source>
        <dbReference type="EMBL" id="ATB68506.1"/>
    </source>
</evidence>
<keyword evidence="1" id="KW-0812">Transmembrane</keyword>
<dbReference type="Proteomes" id="UP000217349">
    <property type="component" value="Chromosome"/>
</dbReference>
<evidence type="ECO:0000313" key="3">
    <source>
        <dbReference type="Proteomes" id="UP000217349"/>
    </source>
</evidence>
<reference evidence="3" key="1">
    <citation type="submission" date="2017-09" db="EMBL/GenBank/DDBJ databases">
        <title>The complete genome of Sulfurospirillum sp. JPD-1.</title>
        <authorList>
            <person name="Goris T."/>
        </authorList>
    </citation>
    <scope>NUCLEOTIDE SEQUENCE [LARGE SCALE GENOMIC DNA]</scope>
    <source>
        <strain evidence="3">JPD-1</strain>
    </source>
</reference>
<evidence type="ECO:0000256" key="1">
    <source>
        <dbReference type="SAM" id="Phobius"/>
    </source>
</evidence>
<dbReference type="RefSeq" id="WP_096045722.1">
    <property type="nucleotide sequence ID" value="NZ_CP023275.1"/>
</dbReference>
<proteinExistence type="predicted"/>
<organism evidence="2 3">
    <name type="scientific">Sulfurospirillum diekertiae</name>
    <dbReference type="NCBI Taxonomy" id="1854492"/>
    <lineage>
        <taxon>Bacteria</taxon>
        <taxon>Pseudomonadati</taxon>
        <taxon>Campylobacterota</taxon>
        <taxon>Epsilonproteobacteria</taxon>
        <taxon>Campylobacterales</taxon>
        <taxon>Sulfurospirillaceae</taxon>
        <taxon>Sulfurospirillum</taxon>
    </lineage>
</organism>
<gene>
    <name evidence="2" type="ORF">SJPD1_0378</name>
</gene>
<sequence>MDTNITSSILSDFTMTPEWVTAIATIILVLATCIYVFFSYKLTKETIKLREVETSPFISIIFDISFQAVSHSKIIIKNIGKAPAYDISFKVDEKYLSHFNGYTFENTIEYFAPEQEFFILANGFNNLKEAGFESIPITVHYKSKDNRSFTEVFNLRWQHFKYFEKDTLEDIKKSFDDLNKEIKELNTTVKNKKYFVSNKLSVLEIEKKDDYVQFIFSNGEICKINKKFIADIGFKNIENVDIDDGDIQDYSTRTKFTAEEVFSNIMNLKLSSEE</sequence>
<dbReference type="KEGG" id="sulj:SJPD1_0378"/>
<dbReference type="EMBL" id="CP023275">
    <property type="protein sequence ID" value="ATB68506.1"/>
    <property type="molecule type" value="Genomic_DNA"/>
</dbReference>
<protein>
    <submittedName>
        <fullName evidence="2">Uncharacterized protein</fullName>
    </submittedName>
</protein>
<dbReference type="OrthoDB" id="7068334at2"/>
<dbReference type="AlphaFoldDB" id="A0A290HRR6"/>
<keyword evidence="1" id="KW-0472">Membrane</keyword>
<accession>A0A290HRR6</accession>
<name>A0A290HRR6_9BACT</name>
<keyword evidence="1" id="KW-1133">Transmembrane helix</keyword>
<feature type="transmembrane region" description="Helical" evidence="1">
    <location>
        <begin position="20"/>
        <end position="40"/>
    </location>
</feature>